<comment type="caution">
    <text evidence="2">The sequence shown here is derived from an EMBL/GenBank/DDBJ whole genome shotgun (WGS) entry which is preliminary data.</text>
</comment>
<reference evidence="2" key="1">
    <citation type="submission" date="2021-03" db="EMBL/GenBank/DDBJ databases">
        <title>Draft genome sequence of rust myrtle Austropuccinia psidii MF-1, a brazilian biotype.</title>
        <authorList>
            <person name="Quecine M.C."/>
            <person name="Pachon D.M.R."/>
            <person name="Bonatelli M.L."/>
            <person name="Correr F.H."/>
            <person name="Franceschini L.M."/>
            <person name="Leite T.F."/>
            <person name="Margarido G.R.A."/>
            <person name="Almeida C.A."/>
            <person name="Ferrarezi J.A."/>
            <person name="Labate C.A."/>
        </authorList>
    </citation>
    <scope>NUCLEOTIDE SEQUENCE</scope>
    <source>
        <strain evidence="2">MF-1</strain>
    </source>
</reference>
<keyword evidence="3" id="KW-1185">Reference proteome</keyword>
<dbReference type="AlphaFoldDB" id="A0A9Q3EZT9"/>
<name>A0A9Q3EZT9_9BASI</name>
<dbReference type="EMBL" id="AVOT02034775">
    <property type="protein sequence ID" value="MBW0528982.1"/>
    <property type="molecule type" value="Genomic_DNA"/>
</dbReference>
<accession>A0A9Q3EZT9</accession>
<evidence type="ECO:0000313" key="3">
    <source>
        <dbReference type="Proteomes" id="UP000765509"/>
    </source>
</evidence>
<sequence>MDKIVKNLQEGHSQLRNASEETNKRLKQVFKEKHHCKRDRDCLDQDLNKFFNVYKNMNPQQQGHVLDNPYHQGDIKPAAFGKNKERSPCQYQDGKNMSSSEKE</sequence>
<evidence type="ECO:0000256" key="1">
    <source>
        <dbReference type="SAM" id="MobiDB-lite"/>
    </source>
</evidence>
<dbReference type="Proteomes" id="UP000765509">
    <property type="component" value="Unassembled WGS sequence"/>
</dbReference>
<feature type="region of interest" description="Disordered" evidence="1">
    <location>
        <begin position="61"/>
        <end position="103"/>
    </location>
</feature>
<organism evidence="2 3">
    <name type="scientific">Austropuccinia psidii MF-1</name>
    <dbReference type="NCBI Taxonomy" id="1389203"/>
    <lineage>
        <taxon>Eukaryota</taxon>
        <taxon>Fungi</taxon>
        <taxon>Dikarya</taxon>
        <taxon>Basidiomycota</taxon>
        <taxon>Pucciniomycotina</taxon>
        <taxon>Pucciniomycetes</taxon>
        <taxon>Pucciniales</taxon>
        <taxon>Sphaerophragmiaceae</taxon>
        <taxon>Austropuccinia</taxon>
    </lineage>
</organism>
<protein>
    <submittedName>
        <fullName evidence="2">Uncharacterized protein</fullName>
    </submittedName>
</protein>
<gene>
    <name evidence="2" type="ORF">O181_068697</name>
</gene>
<feature type="region of interest" description="Disordered" evidence="1">
    <location>
        <begin position="1"/>
        <end position="23"/>
    </location>
</feature>
<feature type="compositionally biased region" description="Polar residues" evidence="1">
    <location>
        <begin position="89"/>
        <end position="103"/>
    </location>
</feature>
<evidence type="ECO:0000313" key="2">
    <source>
        <dbReference type="EMBL" id="MBW0528982.1"/>
    </source>
</evidence>
<proteinExistence type="predicted"/>